<dbReference type="Proteomes" id="UP001597101">
    <property type="component" value="Unassembled WGS sequence"/>
</dbReference>
<proteinExistence type="inferred from homology"/>
<dbReference type="Gene3D" id="3.30.70.2740">
    <property type="match status" value="1"/>
</dbReference>
<dbReference type="Gene3D" id="3.30.70.2190">
    <property type="match status" value="1"/>
</dbReference>
<dbReference type="SUPFAM" id="SSF55103">
    <property type="entry name" value="FAD-linked oxidases, C-terminal domain"/>
    <property type="match status" value="1"/>
</dbReference>
<dbReference type="Gene3D" id="3.30.43.10">
    <property type="entry name" value="Uridine Diphospho-n-acetylenolpyruvylglucosamine Reductase, domain 2"/>
    <property type="match status" value="1"/>
</dbReference>
<dbReference type="Gene3D" id="1.10.45.10">
    <property type="entry name" value="Vanillyl-alcohol Oxidase, Chain A, domain 4"/>
    <property type="match status" value="1"/>
</dbReference>
<dbReference type="RefSeq" id="WP_377211819.1">
    <property type="nucleotide sequence ID" value="NZ_JBHTJV010000003.1"/>
</dbReference>
<dbReference type="InterPro" id="IPR016171">
    <property type="entry name" value="Vanillyl_alc_oxidase_C-sub2"/>
</dbReference>
<dbReference type="EMBL" id="JBHTJV010000003">
    <property type="protein sequence ID" value="MFD0915981.1"/>
    <property type="molecule type" value="Genomic_DNA"/>
</dbReference>
<dbReference type="InterPro" id="IPR051264">
    <property type="entry name" value="FAD-oxidored/transferase_4"/>
</dbReference>
<dbReference type="InterPro" id="IPR016169">
    <property type="entry name" value="FAD-bd_PCMH_sub2"/>
</dbReference>
<dbReference type="InterPro" id="IPR004113">
    <property type="entry name" value="FAD-bd_oxidored_4_C"/>
</dbReference>
<gene>
    <name evidence="5" type="ORF">ACFQ14_06135</name>
</gene>
<accession>A0ABW3FC01</accession>
<dbReference type="InterPro" id="IPR006094">
    <property type="entry name" value="Oxid_FAD_bind_N"/>
</dbReference>
<evidence type="ECO:0000313" key="5">
    <source>
        <dbReference type="EMBL" id="MFD0915981.1"/>
    </source>
</evidence>
<evidence type="ECO:0000256" key="1">
    <source>
        <dbReference type="ARBA" id="ARBA00008000"/>
    </source>
</evidence>
<keyword evidence="3" id="KW-0274">FAD</keyword>
<comment type="caution">
    <text evidence="5">The sequence shown here is derived from an EMBL/GenBank/DDBJ whole genome shotgun (WGS) entry which is preliminary data.</text>
</comment>
<keyword evidence="2" id="KW-0285">Flavoprotein</keyword>
<keyword evidence="6" id="KW-1185">Reference proteome</keyword>
<evidence type="ECO:0000313" key="6">
    <source>
        <dbReference type="Proteomes" id="UP001597101"/>
    </source>
</evidence>
<comment type="similarity">
    <text evidence="1">Belongs to the FAD-binding oxidoreductase/transferase type 4 family.</text>
</comment>
<dbReference type="PANTHER" id="PTHR43716:SF2">
    <property type="entry name" value="BLL6224 PROTEIN"/>
    <property type="match status" value="1"/>
</dbReference>
<evidence type="ECO:0000256" key="3">
    <source>
        <dbReference type="ARBA" id="ARBA00022827"/>
    </source>
</evidence>
<dbReference type="PANTHER" id="PTHR43716">
    <property type="entry name" value="D-2-HYDROXYGLUTARATE DEHYDROGENASE, MITOCHONDRIAL"/>
    <property type="match status" value="1"/>
</dbReference>
<protein>
    <submittedName>
        <fullName evidence="5">FAD-binding oxidoreductase</fullName>
    </submittedName>
</protein>
<dbReference type="Pfam" id="PF02913">
    <property type="entry name" value="FAD-oxidase_C"/>
    <property type="match status" value="1"/>
</dbReference>
<sequence length="479" mass="50779">MRASVTLDETIAERFAAIVGPRYALRDGKEIEPYITDARSRYETTSPLVLRPGSVEEVSAILKLATETKTPVVPQGGNTGLVGGGIPLVGQANAVMISLGRMNRIVDVDAASNTMLVEAGAILETIQKAADDADRLFPLSLGSQGSCQIGGNIGSNAGGTGVLAYGNTRDLVMGLEVVLPTGEVLNGLSRLRKDNTGYDLRNLFVGAEGTLGIVTKAVLKLFPKPAGTAVAYVGVKTPDNALDLLNRAKGAAGSGLTGFEFISETAMDFTIRHAANPTQPPLADPHPWTILIEVSSGRSEAEANEILESILGDALESVVIDDAVVAQSLAQQKAFWQLREDMSWAQKPEGASIKHDISVPVGSVPAFIEKADAAVLAIVPEARIVNFGHMGDGNLHYNISQPVGWDPHDFFAHEDAIHNAIYKIVGTFEGSISAEHGIGQMKRDKLAVIKDPVSLALMKRIKREIDPAGIMNPGKVLQT</sequence>
<reference evidence="6" key="1">
    <citation type="journal article" date="2019" name="Int. J. Syst. Evol. Microbiol.">
        <title>The Global Catalogue of Microorganisms (GCM) 10K type strain sequencing project: providing services to taxonomists for standard genome sequencing and annotation.</title>
        <authorList>
            <consortium name="The Broad Institute Genomics Platform"/>
            <consortium name="The Broad Institute Genome Sequencing Center for Infectious Disease"/>
            <person name="Wu L."/>
            <person name="Ma J."/>
        </authorList>
    </citation>
    <scope>NUCLEOTIDE SEQUENCE [LARGE SCALE GENOMIC DNA]</scope>
    <source>
        <strain evidence="6">CCUG 60023</strain>
    </source>
</reference>
<dbReference type="Gene3D" id="3.30.465.10">
    <property type="match status" value="1"/>
</dbReference>
<dbReference type="PROSITE" id="PS51387">
    <property type="entry name" value="FAD_PCMH"/>
    <property type="match status" value="1"/>
</dbReference>
<organism evidence="5 6">
    <name type="scientific">Pseudahrensia aquimaris</name>
    <dbReference type="NCBI Taxonomy" id="744461"/>
    <lineage>
        <taxon>Bacteria</taxon>
        <taxon>Pseudomonadati</taxon>
        <taxon>Pseudomonadota</taxon>
        <taxon>Alphaproteobacteria</taxon>
        <taxon>Hyphomicrobiales</taxon>
        <taxon>Ahrensiaceae</taxon>
        <taxon>Pseudahrensia</taxon>
    </lineage>
</organism>
<evidence type="ECO:0000259" key="4">
    <source>
        <dbReference type="PROSITE" id="PS51387"/>
    </source>
</evidence>
<dbReference type="InterPro" id="IPR016167">
    <property type="entry name" value="FAD-bd_PCMH_sub1"/>
</dbReference>
<dbReference type="Pfam" id="PF01565">
    <property type="entry name" value="FAD_binding_4"/>
    <property type="match status" value="1"/>
</dbReference>
<evidence type="ECO:0000256" key="2">
    <source>
        <dbReference type="ARBA" id="ARBA00022630"/>
    </source>
</evidence>
<dbReference type="SUPFAM" id="SSF56176">
    <property type="entry name" value="FAD-binding/transporter-associated domain-like"/>
    <property type="match status" value="1"/>
</dbReference>
<dbReference type="InterPro" id="IPR016164">
    <property type="entry name" value="FAD-linked_Oxase-like_C"/>
</dbReference>
<dbReference type="InterPro" id="IPR036318">
    <property type="entry name" value="FAD-bd_PCMH-like_sf"/>
</dbReference>
<feature type="domain" description="FAD-binding PCMH-type" evidence="4">
    <location>
        <begin position="42"/>
        <end position="224"/>
    </location>
</feature>
<dbReference type="InterPro" id="IPR016166">
    <property type="entry name" value="FAD-bd_PCMH"/>
</dbReference>
<name>A0ABW3FC01_9HYPH</name>